<evidence type="ECO:0000313" key="4">
    <source>
        <dbReference type="Proteomes" id="UP000186601"/>
    </source>
</evidence>
<dbReference type="AlphaFoldDB" id="A0A2R6S5M1"/>
<dbReference type="STRING" id="98765.A0A2R6S5M1"/>
<dbReference type="InterPro" id="IPR019496">
    <property type="entry name" value="NUFIP1_cons_dom"/>
</dbReference>
<proteinExistence type="predicted"/>
<feature type="compositionally biased region" description="Basic and acidic residues" evidence="1">
    <location>
        <begin position="100"/>
        <end position="112"/>
    </location>
</feature>
<accession>A0A2R6S5M1</accession>
<sequence>MSLTSPLLAFRCCSSSMIATLARHARLNVDAPKPKPVPIQGTNIKLDSPETIEQWIAERKKRFPTVTRVVEKKQKIEEAVSRGQLFLEDPRFPKNKRRRLDGDGARNTDTRGLRGRGRGTGRGRGRGQGGGRGRGTDSGYGGRLAENAESPIPSGEDVTQSPTVVERSPKAHIVDDAEVFSSDSDGSPEVVSSRVQPTIIEQDAAEPEIGTQKAPPNSSKGPLAGGAVRKSLPKQPKRPPQNPFASRPALLRNMTVSNLSQAISFLVGNDFLDNVELRAGQGSEKMIEVIAESNSTEASESQSQVVES</sequence>
<dbReference type="EMBL" id="MLYV02000035">
    <property type="protein sequence ID" value="PSS37562.1"/>
    <property type="molecule type" value="Genomic_DNA"/>
</dbReference>
<dbReference type="Pfam" id="PF10453">
    <property type="entry name" value="NUFIP1"/>
    <property type="match status" value="1"/>
</dbReference>
<dbReference type="OrthoDB" id="273070at2759"/>
<reference evidence="3 4" key="1">
    <citation type="submission" date="2018-02" db="EMBL/GenBank/DDBJ databases">
        <title>Genome sequence of the basidiomycete white-rot fungus Phlebia centrifuga.</title>
        <authorList>
            <person name="Granchi Z."/>
            <person name="Peng M."/>
            <person name="de Vries R.P."/>
            <person name="Hilden K."/>
            <person name="Makela M.R."/>
            <person name="Grigoriev I."/>
            <person name="Riley R."/>
        </authorList>
    </citation>
    <scope>NUCLEOTIDE SEQUENCE [LARGE SCALE GENOMIC DNA]</scope>
    <source>
        <strain evidence="3 4">FBCC195</strain>
    </source>
</reference>
<protein>
    <recommendedName>
        <fullName evidence="2">FMR1-interacting protein 1 conserved domain-containing protein</fullName>
    </recommendedName>
</protein>
<dbReference type="Proteomes" id="UP000186601">
    <property type="component" value="Unassembled WGS sequence"/>
</dbReference>
<feature type="compositionally biased region" description="Basic residues" evidence="1">
    <location>
        <begin position="113"/>
        <end position="125"/>
    </location>
</feature>
<feature type="domain" description="FMR1-interacting protein 1 conserved" evidence="2">
    <location>
        <begin position="35"/>
        <end position="84"/>
    </location>
</feature>
<evidence type="ECO:0000259" key="2">
    <source>
        <dbReference type="Pfam" id="PF10453"/>
    </source>
</evidence>
<organism evidence="3 4">
    <name type="scientific">Hermanssonia centrifuga</name>
    <dbReference type="NCBI Taxonomy" id="98765"/>
    <lineage>
        <taxon>Eukaryota</taxon>
        <taxon>Fungi</taxon>
        <taxon>Dikarya</taxon>
        <taxon>Basidiomycota</taxon>
        <taxon>Agaricomycotina</taxon>
        <taxon>Agaricomycetes</taxon>
        <taxon>Polyporales</taxon>
        <taxon>Meruliaceae</taxon>
        <taxon>Hermanssonia</taxon>
    </lineage>
</organism>
<feature type="compositionally biased region" description="Gly residues" evidence="1">
    <location>
        <begin position="126"/>
        <end position="142"/>
    </location>
</feature>
<feature type="region of interest" description="Disordered" evidence="1">
    <location>
        <begin position="88"/>
        <end position="249"/>
    </location>
</feature>
<name>A0A2R6S5M1_9APHY</name>
<evidence type="ECO:0000313" key="3">
    <source>
        <dbReference type="EMBL" id="PSS37562.1"/>
    </source>
</evidence>
<evidence type="ECO:0000256" key="1">
    <source>
        <dbReference type="SAM" id="MobiDB-lite"/>
    </source>
</evidence>
<gene>
    <name evidence="3" type="ORF">PHLCEN_2v578</name>
</gene>
<keyword evidence="4" id="KW-1185">Reference proteome</keyword>
<comment type="caution">
    <text evidence="3">The sequence shown here is derived from an EMBL/GenBank/DDBJ whole genome shotgun (WGS) entry which is preliminary data.</text>
</comment>